<dbReference type="GO" id="GO:0003677">
    <property type="term" value="F:DNA binding"/>
    <property type="evidence" value="ECO:0007669"/>
    <property type="project" value="UniProtKB-UniRule"/>
</dbReference>
<evidence type="ECO:0000313" key="10">
    <source>
        <dbReference type="Proteomes" id="UP000029736"/>
    </source>
</evidence>
<dbReference type="AlphaFoldDB" id="A0A098RZF8"/>
<organism evidence="8 10">
    <name type="scientific">Phaeodactylibacter xiamenensis</name>
    <dbReference type="NCBI Taxonomy" id="1524460"/>
    <lineage>
        <taxon>Bacteria</taxon>
        <taxon>Pseudomonadati</taxon>
        <taxon>Bacteroidota</taxon>
        <taxon>Saprospiria</taxon>
        <taxon>Saprospirales</taxon>
        <taxon>Haliscomenobacteraceae</taxon>
        <taxon>Phaeodactylibacter</taxon>
    </lineage>
</organism>
<dbReference type="Pfam" id="PF00872">
    <property type="entry name" value="Transposase_mut"/>
    <property type="match status" value="1"/>
</dbReference>
<dbReference type="PANTHER" id="PTHR33217:SF8">
    <property type="entry name" value="MUTATOR FAMILY TRANSPOSASE"/>
    <property type="match status" value="1"/>
</dbReference>
<protein>
    <recommendedName>
        <fullName evidence="6">Mutator family transposase</fullName>
    </recommendedName>
</protein>
<dbReference type="EMBL" id="JPOS01000088">
    <property type="protein sequence ID" value="KGE85524.1"/>
    <property type="molecule type" value="Genomic_DNA"/>
</dbReference>
<keyword evidence="4 6" id="KW-0238">DNA-binding</keyword>
<evidence type="ECO:0000313" key="8">
    <source>
        <dbReference type="EMBL" id="KGE85524.1"/>
    </source>
</evidence>
<dbReference type="Proteomes" id="UP000029736">
    <property type="component" value="Unassembled WGS sequence"/>
</dbReference>
<sequence length="421" mass="48344">MYDMKKNNQEEEQTEPFDFSSFEESAIAGLQSGQPLFGEGGVLKRLVKHLIEASLEGELDAHLASQRASEIANKRNGRGRSKKLRTDVGEIEIETSRDRLGNFTPQTVGKWEREVGAGFQDQILELYAMGNSVEDIRLHLAKMFGARLSTGAISAVTDRVWGEIKTWQERPLLTLYTLIYLDAIHYKIREEGQVVTKAIYTIYGVDAQGQRDILSIHIGASEGAHQWSLYLEQLKRRGVEDVLFFAVDGLAGFGEAINRIYPQATVQRCIVHMIRTSLIGVQDKDRRAVVRDLKGIYQAAGEKEALQALEAFELKWGKRYRHVSDKWRESWLELTAFLDFGPEIRRMIYTTNAVENVHRQMRKVTKTKGAWCTENALLKQLYLSLQRKRKSWSRNVFKWSTIQQELIELYGDRYLQHVTVE</sequence>
<reference evidence="8 10" key="1">
    <citation type="journal article" date="2014" name="Int. J. Syst. Evol. Microbiol.">
        <title>Phaeodactylibacter xiamenensis gen. nov., sp. nov., a member of the family Saprospiraceae isolated from the marine alga Phaeodactylum tricornutum.</title>
        <authorList>
            <person name="Chen Z.Jr."/>
            <person name="Lei X."/>
            <person name="Lai Q."/>
            <person name="Li Y."/>
            <person name="Zhang B."/>
            <person name="Zhang J."/>
            <person name="Zhang H."/>
            <person name="Yang L."/>
            <person name="Zheng W."/>
            <person name="Tian Y."/>
            <person name="Yu Z."/>
            <person name="Xu H.Jr."/>
            <person name="Zheng T."/>
        </authorList>
    </citation>
    <scope>NUCLEOTIDE SEQUENCE [LARGE SCALE GENOMIC DNA]</scope>
    <source>
        <strain evidence="8 10">KD52</strain>
    </source>
</reference>
<evidence type="ECO:0000256" key="5">
    <source>
        <dbReference type="ARBA" id="ARBA00023172"/>
    </source>
</evidence>
<dbReference type="EMBL" id="JPOS01000076">
    <property type="protein sequence ID" value="KGE86634.1"/>
    <property type="molecule type" value="Genomic_DNA"/>
</dbReference>
<dbReference type="GO" id="GO:0004803">
    <property type="term" value="F:transposase activity"/>
    <property type="evidence" value="ECO:0007669"/>
    <property type="project" value="UniProtKB-UniRule"/>
</dbReference>
<accession>A0A098RZF8</accession>
<evidence type="ECO:0000256" key="3">
    <source>
        <dbReference type="ARBA" id="ARBA00022578"/>
    </source>
</evidence>
<keyword evidence="3 6" id="KW-0815">Transposition</keyword>
<keyword evidence="5 6" id="KW-0233">DNA recombination</keyword>
<proteinExistence type="inferred from homology"/>
<name>A0A098RZF8_9BACT</name>
<comment type="function">
    <text evidence="1 6">Required for the transposition of the insertion element.</text>
</comment>
<dbReference type="InterPro" id="IPR001207">
    <property type="entry name" value="Transposase_mutator"/>
</dbReference>
<evidence type="ECO:0000256" key="6">
    <source>
        <dbReference type="RuleBase" id="RU365089"/>
    </source>
</evidence>
<reference evidence="8" key="2">
    <citation type="submission" date="2014-07" db="EMBL/GenBank/DDBJ databases">
        <authorList>
            <person name="Chen Z."/>
            <person name="Lei X."/>
            <person name="Zhang J."/>
            <person name="Zhang B."/>
            <person name="Li Y."/>
            <person name="Zhang H."/>
            <person name="Zheng T."/>
        </authorList>
    </citation>
    <scope>NUCLEOTIDE SEQUENCE</scope>
    <source>
        <strain evidence="8">KD52</strain>
    </source>
</reference>
<dbReference type="PANTHER" id="PTHR33217">
    <property type="entry name" value="TRANSPOSASE FOR INSERTION SEQUENCE ELEMENT IS1081"/>
    <property type="match status" value="1"/>
</dbReference>
<comment type="caution">
    <text evidence="8">The sequence shown here is derived from an EMBL/GenBank/DDBJ whole genome shotgun (WGS) entry which is preliminary data.</text>
</comment>
<evidence type="ECO:0000313" key="7">
    <source>
        <dbReference type="EMBL" id="KGE85462.1"/>
    </source>
</evidence>
<evidence type="ECO:0000313" key="9">
    <source>
        <dbReference type="EMBL" id="KGE86634.1"/>
    </source>
</evidence>
<dbReference type="EMBL" id="JPOS01000090">
    <property type="protein sequence ID" value="KGE85462.1"/>
    <property type="molecule type" value="Genomic_DNA"/>
</dbReference>
<evidence type="ECO:0000256" key="2">
    <source>
        <dbReference type="ARBA" id="ARBA00010961"/>
    </source>
</evidence>
<evidence type="ECO:0000256" key="1">
    <source>
        <dbReference type="ARBA" id="ARBA00002190"/>
    </source>
</evidence>
<keyword evidence="10" id="KW-1185">Reference proteome</keyword>
<comment type="similarity">
    <text evidence="2 6">Belongs to the transposase mutator family.</text>
</comment>
<keyword evidence="6" id="KW-0814">Transposable element</keyword>
<dbReference type="GO" id="GO:0006313">
    <property type="term" value="P:DNA transposition"/>
    <property type="evidence" value="ECO:0007669"/>
    <property type="project" value="UniProtKB-UniRule"/>
</dbReference>
<evidence type="ECO:0000256" key="4">
    <source>
        <dbReference type="ARBA" id="ARBA00023125"/>
    </source>
</evidence>
<gene>
    <name evidence="9" type="ORF">IX84_20330</name>
    <name evidence="8" type="ORF">IX84_27155</name>
    <name evidence="7" type="ORF">IX84_28685</name>
</gene>
<dbReference type="NCBIfam" id="NF033543">
    <property type="entry name" value="transpos_IS256"/>
    <property type="match status" value="1"/>
</dbReference>